<dbReference type="PROSITE" id="PS50082">
    <property type="entry name" value="WD_REPEATS_2"/>
    <property type="match status" value="2"/>
</dbReference>
<dbReference type="Gene3D" id="2.130.10.10">
    <property type="entry name" value="YVTN repeat-like/Quinoprotein amine dehydrogenase"/>
    <property type="match status" value="3"/>
</dbReference>
<name>A0A511MJY6_9NOCA</name>
<comment type="caution">
    <text evidence="3">The sequence shown here is derived from an EMBL/GenBank/DDBJ whole genome shotgun (WGS) entry which is preliminary data.</text>
</comment>
<feature type="repeat" description="WD" evidence="1">
    <location>
        <begin position="1226"/>
        <end position="1257"/>
    </location>
</feature>
<protein>
    <recommendedName>
        <fullName evidence="2">Novel STAND NTPase 1 domain-containing protein</fullName>
    </recommendedName>
</protein>
<dbReference type="Pfam" id="PF20703">
    <property type="entry name" value="nSTAND1"/>
    <property type="match status" value="2"/>
</dbReference>
<dbReference type="InterPro" id="IPR027417">
    <property type="entry name" value="P-loop_NTPase"/>
</dbReference>
<dbReference type="PANTHER" id="PTHR19879">
    <property type="entry name" value="TRANSCRIPTION INITIATION FACTOR TFIID"/>
    <property type="match status" value="1"/>
</dbReference>
<dbReference type="SUPFAM" id="SSF50978">
    <property type="entry name" value="WD40 repeat-like"/>
    <property type="match status" value="1"/>
</dbReference>
<dbReference type="InterPro" id="IPR015943">
    <property type="entry name" value="WD40/YVTN_repeat-like_dom_sf"/>
</dbReference>
<dbReference type="SMART" id="SM00320">
    <property type="entry name" value="WD40"/>
    <property type="match status" value="8"/>
</dbReference>
<sequence>MVDTPADQEVGSSPRKVFTRQFNRLWERAGNPVLDRVARTANQREEAARGHAGTVTTQRLSDWRAGAIPARWEVLRPALLTLIDLAKHAQGRPPAGLLNLREWQRLWSDATAWKPPEDLHCPYQGLAPYFPGDAERFFGRERATDDLVALVGSTDRAGGGIIVVFGASGAGKSSLLAAGLIPALAPEWTTTTSTPDPAAIEIPSDRRGRRLMVVDQFEELFTAAIGDDVRRAFIDRLPRCADQGVTVVIAVRADFFAPCLDYPVLADAITRRPFLLSAMSSDELTDAVTKPAARAELKLEPGLVELILTEFSGLSGFTDGDSSGALPLLSHVMEAAWQRRKGRKLSVAGYRAAGGVAGSVAHTADTAWQKLDDPQRAAAKDMLLQLVTVGHDTRDTRRRVARADLLAHTSNPDAAATALETLAQARLITLDADTAILTHEVVIEAWPELRKWIDADREGHLFRQRVAADAAEWAASQRNRALLYRGSRLAQAREHQPRPTGQTGDFLMAGIRQRRRRVATQAGLAAAVVVLLVAALTSVVRADLTGRERDEVFFTTVLSEADRLQNSEPTLSAELSLLAQRLRPDSPDAAARLIASQNLPVARTFADHDGEIAKLVYLDNGLLVTAGDDHVIRVRDPATTALTATITDHTSKITGLDGHGSILIAGSADHSARIYDLSTPEQPRLLHVVDTGSPITGVALSKDGRTVAIANDKQVTLWDVTDTRTATPRSPSLTVGETVYALGFSSSDKTLGTASATAHGSFGKTLTARLWDLDAPPSTRTGTQVAQVVDGRMALDFSAGTPLLVAAGRWPSQAPGSDAEIRFLNVEDPRHPNPAAAGFSFPSAYDLVTTILSPDSRTLATVTSFGTQLWNLADLAHPTPLGPPLAAAANCPAASGNRRCSTIPAGAAFSPDGRYFTIATVGGTVQQWSLPSTTPAGQAGQIHPPAVSADGTRMITTAHGAAARIWDIHDPAAPQLRGTVDNVTGITGLSGTSYPVVSFDGRFTALSINGVITLLDISDPVKPRATHRFPEAAGVAFALDQQLLVTLSGAPVATLIAWDYTNPDRPVQRSPAIVVPSSGRLLRTGFRFAASRDGKIGATLADKLNVWDTPLSLQHSTGPIGTTVADWLGDGFGLAVSPDHRTVVAGWDAGTARVFDITDPGTIRPLGDPLAASRSAVSSVDISPDGRRLATAGTDSTVRLWTFTDPEHPRPYGPSLIPPGSGRWHVAFHPTANYLIGTGGQGAVRLWDLEPEHAADRICTLTANTIATDLSTYLPGRKLPTLCP</sequence>
<evidence type="ECO:0000256" key="1">
    <source>
        <dbReference type="PROSITE-ProRule" id="PRU00221"/>
    </source>
</evidence>
<gene>
    <name evidence="3" type="ORF">NN4_54520</name>
</gene>
<evidence type="ECO:0000313" key="4">
    <source>
        <dbReference type="Proteomes" id="UP000321424"/>
    </source>
</evidence>
<dbReference type="InterPro" id="IPR001680">
    <property type="entry name" value="WD40_rpt"/>
</dbReference>
<proteinExistence type="predicted"/>
<dbReference type="PANTHER" id="PTHR19879:SF9">
    <property type="entry name" value="TRANSCRIPTION INITIATION FACTOR TFIID SUBUNIT 5"/>
    <property type="match status" value="1"/>
</dbReference>
<dbReference type="EMBL" id="BJXA01000043">
    <property type="protein sequence ID" value="GEM40933.1"/>
    <property type="molecule type" value="Genomic_DNA"/>
</dbReference>
<evidence type="ECO:0000259" key="2">
    <source>
        <dbReference type="Pfam" id="PF20703"/>
    </source>
</evidence>
<dbReference type="SUPFAM" id="SSF52540">
    <property type="entry name" value="P-loop containing nucleoside triphosphate hydrolases"/>
    <property type="match status" value="1"/>
</dbReference>
<accession>A0A511MJY6</accession>
<dbReference type="InterPro" id="IPR049052">
    <property type="entry name" value="nSTAND1"/>
</dbReference>
<keyword evidence="4" id="KW-1185">Reference proteome</keyword>
<reference evidence="3 4" key="1">
    <citation type="submission" date="2019-07" db="EMBL/GenBank/DDBJ databases">
        <title>Whole genome shotgun sequence of Nocardia ninae NBRC 108245.</title>
        <authorList>
            <person name="Hosoyama A."/>
            <person name="Uohara A."/>
            <person name="Ohji S."/>
            <person name="Ichikawa N."/>
        </authorList>
    </citation>
    <scope>NUCLEOTIDE SEQUENCE [LARGE SCALE GENOMIC DNA]</scope>
    <source>
        <strain evidence="3 4">NBRC 108245</strain>
    </source>
</reference>
<dbReference type="Pfam" id="PF00400">
    <property type="entry name" value="WD40"/>
    <property type="match status" value="4"/>
</dbReference>
<dbReference type="RefSeq" id="WP_147137092.1">
    <property type="nucleotide sequence ID" value="NZ_BJXA01000043.1"/>
</dbReference>
<dbReference type="PROSITE" id="PS50294">
    <property type="entry name" value="WD_REPEATS_REGION"/>
    <property type="match status" value="1"/>
</dbReference>
<dbReference type="OrthoDB" id="134501at2"/>
<organism evidence="3 4">
    <name type="scientific">Nocardia ninae NBRC 108245</name>
    <dbReference type="NCBI Taxonomy" id="1210091"/>
    <lineage>
        <taxon>Bacteria</taxon>
        <taxon>Bacillati</taxon>
        <taxon>Actinomycetota</taxon>
        <taxon>Actinomycetes</taxon>
        <taxon>Mycobacteriales</taxon>
        <taxon>Nocardiaceae</taxon>
        <taxon>Nocardia</taxon>
    </lineage>
</organism>
<dbReference type="Proteomes" id="UP000321424">
    <property type="component" value="Unassembled WGS sequence"/>
</dbReference>
<evidence type="ECO:0000313" key="3">
    <source>
        <dbReference type="EMBL" id="GEM40933.1"/>
    </source>
</evidence>
<feature type="domain" description="Novel STAND NTPase 1" evidence="2">
    <location>
        <begin position="122"/>
        <end position="197"/>
    </location>
</feature>
<feature type="repeat" description="WD" evidence="1">
    <location>
        <begin position="1170"/>
        <end position="1201"/>
    </location>
</feature>
<dbReference type="SUPFAM" id="SSF69322">
    <property type="entry name" value="Tricorn protease domain 2"/>
    <property type="match status" value="1"/>
</dbReference>
<keyword evidence="1" id="KW-0853">WD repeat</keyword>
<feature type="domain" description="Novel STAND NTPase 1" evidence="2">
    <location>
        <begin position="206"/>
        <end position="480"/>
    </location>
</feature>
<dbReference type="InterPro" id="IPR036322">
    <property type="entry name" value="WD40_repeat_dom_sf"/>
</dbReference>